<keyword evidence="3" id="KW-0808">Transferase</keyword>
<keyword evidence="9" id="KW-0325">Glycoprotein</keyword>
<comment type="catalytic activity">
    <reaction evidence="11">
        <text>L-seryl-[protein] + ATP = O-phospho-L-seryl-[protein] + ADP + H(+)</text>
        <dbReference type="Rhea" id="RHEA:17989"/>
        <dbReference type="Rhea" id="RHEA-COMP:9863"/>
        <dbReference type="Rhea" id="RHEA-COMP:11604"/>
        <dbReference type="ChEBI" id="CHEBI:15378"/>
        <dbReference type="ChEBI" id="CHEBI:29999"/>
        <dbReference type="ChEBI" id="CHEBI:30616"/>
        <dbReference type="ChEBI" id="CHEBI:83421"/>
        <dbReference type="ChEBI" id="CHEBI:456216"/>
        <dbReference type="EC" id="2.7.11.1"/>
    </reaction>
</comment>
<accession>A0A067JLD4</accession>
<keyword evidence="7" id="KW-0067">ATP-binding</keyword>
<evidence type="ECO:0000256" key="10">
    <source>
        <dbReference type="ARBA" id="ARBA00047899"/>
    </source>
</evidence>
<evidence type="ECO:0000256" key="2">
    <source>
        <dbReference type="ARBA" id="ARBA00022527"/>
    </source>
</evidence>
<evidence type="ECO:0000256" key="11">
    <source>
        <dbReference type="ARBA" id="ARBA00048679"/>
    </source>
</evidence>
<dbReference type="InterPro" id="IPR011009">
    <property type="entry name" value="Kinase-like_dom_sf"/>
</dbReference>
<dbReference type="OrthoDB" id="846822at2759"/>
<dbReference type="Pfam" id="PF11883">
    <property type="entry name" value="DUF3403"/>
    <property type="match status" value="1"/>
</dbReference>
<name>A0A067JLD4_JATCU</name>
<evidence type="ECO:0000256" key="4">
    <source>
        <dbReference type="ARBA" id="ARBA00022729"/>
    </source>
</evidence>
<evidence type="ECO:0000313" key="13">
    <source>
        <dbReference type="EMBL" id="KDP20810.1"/>
    </source>
</evidence>
<protein>
    <recommendedName>
        <fullName evidence="1">non-specific serine/threonine protein kinase</fullName>
        <ecNumber evidence="1">2.7.11.1</ecNumber>
    </recommendedName>
</protein>
<evidence type="ECO:0000256" key="7">
    <source>
        <dbReference type="ARBA" id="ARBA00022840"/>
    </source>
</evidence>
<keyword evidence="8" id="KW-1015">Disulfide bond</keyword>
<comment type="catalytic activity">
    <reaction evidence="10">
        <text>L-threonyl-[protein] + ATP = O-phospho-L-threonyl-[protein] + ADP + H(+)</text>
        <dbReference type="Rhea" id="RHEA:46608"/>
        <dbReference type="Rhea" id="RHEA-COMP:11060"/>
        <dbReference type="Rhea" id="RHEA-COMP:11605"/>
        <dbReference type="ChEBI" id="CHEBI:15378"/>
        <dbReference type="ChEBI" id="CHEBI:30013"/>
        <dbReference type="ChEBI" id="CHEBI:30616"/>
        <dbReference type="ChEBI" id="CHEBI:61977"/>
        <dbReference type="ChEBI" id="CHEBI:456216"/>
        <dbReference type="EC" id="2.7.11.1"/>
    </reaction>
</comment>
<sequence length="227" mass="25213">MGKHLDWRKRLSIINGVARGLLYLHEDSRLRIIHRDLKASNVLLDYEMNPKISDFGMARICGGNEKNSTNRIVGTYGYMSPEYAMEGLFSVKSDVFSFGVLLLEMISGKRNGGFYLSEQGESLLTFAWKLWSKGQGLELMDTSLLESSVAAEVLKCIHIGLLCVQDDPTQRPTMSSVVVMLASDTITLPQPREPAFSVQQFLARSAPFSSPKTCSVNEVTISNVSPR</sequence>
<dbReference type="PANTHER" id="PTHR27002:SF814">
    <property type="entry name" value="CYSTEINE-RICH RECEPTOR-LIKE PROTEIN KINASE 10"/>
    <property type="match status" value="1"/>
</dbReference>
<keyword evidence="5" id="KW-0547">Nucleotide-binding</keyword>
<evidence type="ECO:0000256" key="8">
    <source>
        <dbReference type="ARBA" id="ARBA00023157"/>
    </source>
</evidence>
<dbReference type="FunFam" id="1.10.510.10:FF:000060">
    <property type="entry name" value="G-type lectin S-receptor-like serine/threonine-protein kinase"/>
    <property type="match status" value="1"/>
</dbReference>
<evidence type="ECO:0000256" key="9">
    <source>
        <dbReference type="ARBA" id="ARBA00023180"/>
    </source>
</evidence>
<proteinExistence type="predicted"/>
<gene>
    <name evidence="13" type="ORF">JCGZ_21281</name>
</gene>
<evidence type="ECO:0000256" key="6">
    <source>
        <dbReference type="ARBA" id="ARBA00022777"/>
    </source>
</evidence>
<dbReference type="Gene3D" id="1.10.510.10">
    <property type="entry name" value="Transferase(Phosphotransferase) domain 1"/>
    <property type="match status" value="1"/>
</dbReference>
<feature type="domain" description="Protein kinase" evidence="12">
    <location>
        <begin position="1"/>
        <end position="196"/>
    </location>
</feature>
<dbReference type="SMART" id="SM00220">
    <property type="entry name" value="S_TKc"/>
    <property type="match status" value="1"/>
</dbReference>
<dbReference type="EMBL" id="KK915662">
    <property type="protein sequence ID" value="KDP20810.1"/>
    <property type="molecule type" value="Genomic_DNA"/>
</dbReference>
<dbReference type="InterPro" id="IPR021820">
    <property type="entry name" value="S-locus_recpt_kinase_C"/>
</dbReference>
<dbReference type="PROSITE" id="PS00108">
    <property type="entry name" value="PROTEIN_KINASE_ST"/>
    <property type="match status" value="1"/>
</dbReference>
<dbReference type="InterPro" id="IPR008271">
    <property type="entry name" value="Ser/Thr_kinase_AS"/>
</dbReference>
<dbReference type="AlphaFoldDB" id="A0A067JLD4"/>
<dbReference type="PANTHER" id="PTHR27002">
    <property type="entry name" value="RECEPTOR-LIKE SERINE/THREONINE-PROTEIN KINASE SD1-8"/>
    <property type="match status" value="1"/>
</dbReference>
<evidence type="ECO:0000313" key="14">
    <source>
        <dbReference type="Proteomes" id="UP000027138"/>
    </source>
</evidence>
<dbReference type="InterPro" id="IPR000719">
    <property type="entry name" value="Prot_kinase_dom"/>
</dbReference>
<keyword evidence="2" id="KW-0723">Serine/threonine-protein kinase</keyword>
<dbReference type="Pfam" id="PF00069">
    <property type="entry name" value="Pkinase"/>
    <property type="match status" value="1"/>
</dbReference>
<dbReference type="GO" id="GO:0004674">
    <property type="term" value="F:protein serine/threonine kinase activity"/>
    <property type="evidence" value="ECO:0007669"/>
    <property type="project" value="UniProtKB-KW"/>
</dbReference>
<keyword evidence="14" id="KW-1185">Reference proteome</keyword>
<dbReference type="GO" id="GO:0005886">
    <property type="term" value="C:plasma membrane"/>
    <property type="evidence" value="ECO:0007669"/>
    <property type="project" value="TreeGrafter"/>
</dbReference>
<keyword evidence="4" id="KW-0732">Signal</keyword>
<reference evidence="13 14" key="1">
    <citation type="journal article" date="2014" name="PLoS ONE">
        <title>Global Analysis of Gene Expression Profiles in Physic Nut (Jatropha curcas L.) Seedlings Exposed to Salt Stress.</title>
        <authorList>
            <person name="Zhang L."/>
            <person name="Zhang C."/>
            <person name="Wu P."/>
            <person name="Chen Y."/>
            <person name="Li M."/>
            <person name="Jiang H."/>
            <person name="Wu G."/>
        </authorList>
    </citation>
    <scope>NUCLEOTIDE SEQUENCE [LARGE SCALE GENOMIC DNA]</scope>
    <source>
        <strain evidence="14">cv. GZQX0401</strain>
        <tissue evidence="13">Young leaves</tissue>
    </source>
</reference>
<dbReference type="SUPFAM" id="SSF56112">
    <property type="entry name" value="Protein kinase-like (PK-like)"/>
    <property type="match status" value="1"/>
</dbReference>
<dbReference type="PROSITE" id="PS50011">
    <property type="entry name" value="PROTEIN_KINASE_DOM"/>
    <property type="match status" value="1"/>
</dbReference>
<evidence type="ECO:0000256" key="3">
    <source>
        <dbReference type="ARBA" id="ARBA00022679"/>
    </source>
</evidence>
<dbReference type="EC" id="2.7.11.1" evidence="1"/>
<evidence type="ECO:0000256" key="1">
    <source>
        <dbReference type="ARBA" id="ARBA00012513"/>
    </source>
</evidence>
<dbReference type="GO" id="GO:0005524">
    <property type="term" value="F:ATP binding"/>
    <property type="evidence" value="ECO:0007669"/>
    <property type="project" value="UniProtKB-KW"/>
</dbReference>
<organism evidence="13 14">
    <name type="scientific">Jatropha curcas</name>
    <name type="common">Barbados nut</name>
    <dbReference type="NCBI Taxonomy" id="180498"/>
    <lineage>
        <taxon>Eukaryota</taxon>
        <taxon>Viridiplantae</taxon>
        <taxon>Streptophyta</taxon>
        <taxon>Embryophyta</taxon>
        <taxon>Tracheophyta</taxon>
        <taxon>Spermatophyta</taxon>
        <taxon>Magnoliopsida</taxon>
        <taxon>eudicotyledons</taxon>
        <taxon>Gunneridae</taxon>
        <taxon>Pentapetalae</taxon>
        <taxon>rosids</taxon>
        <taxon>fabids</taxon>
        <taxon>Malpighiales</taxon>
        <taxon>Euphorbiaceae</taxon>
        <taxon>Crotonoideae</taxon>
        <taxon>Jatropheae</taxon>
        <taxon>Jatropha</taxon>
    </lineage>
</organism>
<dbReference type="Proteomes" id="UP000027138">
    <property type="component" value="Unassembled WGS sequence"/>
</dbReference>
<keyword evidence="6" id="KW-0418">Kinase</keyword>
<evidence type="ECO:0000259" key="12">
    <source>
        <dbReference type="PROSITE" id="PS50011"/>
    </source>
</evidence>
<evidence type="ECO:0000256" key="5">
    <source>
        <dbReference type="ARBA" id="ARBA00022741"/>
    </source>
</evidence>